<keyword evidence="2" id="KW-1185">Reference proteome</keyword>
<gene>
    <name evidence="1" type="ORF">NEZAVI_LOCUS12541</name>
</gene>
<reference evidence="1" key="1">
    <citation type="submission" date="2022-01" db="EMBL/GenBank/DDBJ databases">
        <authorList>
            <person name="King R."/>
        </authorList>
    </citation>
    <scope>NUCLEOTIDE SEQUENCE</scope>
</reference>
<evidence type="ECO:0000313" key="1">
    <source>
        <dbReference type="EMBL" id="CAH1404069.1"/>
    </source>
</evidence>
<organism evidence="1 2">
    <name type="scientific">Nezara viridula</name>
    <name type="common">Southern green stink bug</name>
    <name type="synonym">Cimex viridulus</name>
    <dbReference type="NCBI Taxonomy" id="85310"/>
    <lineage>
        <taxon>Eukaryota</taxon>
        <taxon>Metazoa</taxon>
        <taxon>Ecdysozoa</taxon>
        <taxon>Arthropoda</taxon>
        <taxon>Hexapoda</taxon>
        <taxon>Insecta</taxon>
        <taxon>Pterygota</taxon>
        <taxon>Neoptera</taxon>
        <taxon>Paraneoptera</taxon>
        <taxon>Hemiptera</taxon>
        <taxon>Heteroptera</taxon>
        <taxon>Panheteroptera</taxon>
        <taxon>Pentatomomorpha</taxon>
        <taxon>Pentatomoidea</taxon>
        <taxon>Pentatomidae</taxon>
        <taxon>Pentatominae</taxon>
        <taxon>Nezara</taxon>
    </lineage>
</organism>
<dbReference type="AlphaFoldDB" id="A0A9P0HL09"/>
<evidence type="ECO:0000313" key="2">
    <source>
        <dbReference type="Proteomes" id="UP001152798"/>
    </source>
</evidence>
<dbReference type="EMBL" id="OV725081">
    <property type="protein sequence ID" value="CAH1404069.1"/>
    <property type="molecule type" value="Genomic_DNA"/>
</dbReference>
<dbReference type="Proteomes" id="UP001152798">
    <property type="component" value="Chromosome 5"/>
</dbReference>
<proteinExistence type="predicted"/>
<accession>A0A9P0HL09</accession>
<sequence length="49" mass="5758">MRLCRKLLNHIRLQVLVNLPGSVKNSNRLVPHELTPQQSAKRLEFCENY</sequence>
<name>A0A9P0HL09_NEZVI</name>
<protein>
    <submittedName>
        <fullName evidence="1">Uncharacterized protein</fullName>
    </submittedName>
</protein>